<dbReference type="Pfam" id="PF06791">
    <property type="entry name" value="TMP_2"/>
    <property type="match status" value="1"/>
</dbReference>
<reference evidence="4" key="1">
    <citation type="journal article" date="2019" name="Int. J. Syst. Evol. Microbiol.">
        <title>The Global Catalogue of Microorganisms (GCM) 10K type strain sequencing project: providing services to taxonomists for standard genome sequencing and annotation.</title>
        <authorList>
            <consortium name="The Broad Institute Genomics Platform"/>
            <consortium name="The Broad Institute Genome Sequencing Center for Infectious Disease"/>
            <person name="Wu L."/>
            <person name="Ma J."/>
        </authorList>
    </citation>
    <scope>NUCLEOTIDE SEQUENCE [LARGE SCALE GENOMIC DNA]</scope>
    <source>
        <strain evidence="4">CCUG 55131</strain>
    </source>
</reference>
<feature type="domain" description="Bacteriophage tail tape measure N-terminal" evidence="2">
    <location>
        <begin position="102"/>
        <end position="160"/>
    </location>
</feature>
<sequence length="213" mass="22751">MVAAAGRNATAIAGLQNAVNGTTASIAGQVNEMLAAQREAAAWQSELDQLRARFNPLFAASQQYEVQLREIAEAEHLGALSTVEANAARTRAAQILAPLPSQIQAVGVSSSASAAHVANLGYQFNDIGIMVAAGQNPFMLMMQQGTQVTQVFGQMRASPNRTAAMSKILAVFGSTSRSTERHRSRRGVLSSPRRRMKFSNAIKPVQQQSVARD</sequence>
<gene>
    <name evidence="3" type="ORF">ACFSM0_03445</name>
</gene>
<evidence type="ECO:0000256" key="1">
    <source>
        <dbReference type="SAM" id="MobiDB-lite"/>
    </source>
</evidence>
<dbReference type="InterPro" id="IPR009628">
    <property type="entry name" value="Phage_tape_measure_N"/>
</dbReference>
<dbReference type="Proteomes" id="UP001597413">
    <property type="component" value="Unassembled WGS sequence"/>
</dbReference>
<evidence type="ECO:0000313" key="4">
    <source>
        <dbReference type="Proteomes" id="UP001597413"/>
    </source>
</evidence>
<evidence type="ECO:0000259" key="2">
    <source>
        <dbReference type="Pfam" id="PF06791"/>
    </source>
</evidence>
<proteinExistence type="predicted"/>
<feature type="region of interest" description="Disordered" evidence="1">
    <location>
        <begin position="174"/>
        <end position="213"/>
    </location>
</feature>
<keyword evidence="4" id="KW-1185">Reference proteome</keyword>
<accession>A0ABW5A551</accession>
<organism evidence="3 4">
    <name type="scientific">Rhodobacter lacus</name>
    <dbReference type="NCBI Taxonomy" id="1641972"/>
    <lineage>
        <taxon>Bacteria</taxon>
        <taxon>Pseudomonadati</taxon>
        <taxon>Pseudomonadota</taxon>
        <taxon>Alphaproteobacteria</taxon>
        <taxon>Rhodobacterales</taxon>
        <taxon>Rhodobacter group</taxon>
        <taxon>Rhodobacter</taxon>
    </lineage>
</organism>
<protein>
    <submittedName>
        <fullName evidence="3">Phage tail length tape measure family protein</fullName>
    </submittedName>
</protein>
<comment type="caution">
    <text evidence="3">The sequence shown here is derived from an EMBL/GenBank/DDBJ whole genome shotgun (WGS) entry which is preliminary data.</text>
</comment>
<evidence type="ECO:0000313" key="3">
    <source>
        <dbReference type="EMBL" id="MFD2173140.1"/>
    </source>
</evidence>
<dbReference type="EMBL" id="JBHUIX010000004">
    <property type="protein sequence ID" value="MFD2173140.1"/>
    <property type="molecule type" value="Genomic_DNA"/>
</dbReference>
<feature type="compositionally biased region" description="Basic residues" evidence="1">
    <location>
        <begin position="180"/>
        <end position="197"/>
    </location>
</feature>
<name>A0ABW5A551_9RHOB</name>
<dbReference type="RefSeq" id="WP_377387201.1">
    <property type="nucleotide sequence ID" value="NZ_JBHUIX010000004.1"/>
</dbReference>